<sequence length="152" mass="16824">MPSTRVRRTLRAPRERVFRALTDPEAIATWRVPSGMAGAVHEYDARVGGRFRVSLTYDSPDRTGKSGAHTDTYHGYFAQIVPNERVVEVLEFETDDPTMRGEMTMSITLRNTDGGTALTAEHSGLPPGVDPVDNELGWNEALDRLALLVENP</sequence>
<reference evidence="3 4" key="1">
    <citation type="submission" date="2018-11" db="EMBL/GenBank/DDBJ databases">
        <title>Rhodococcus spongicola sp. nov. and Rhodococcus xishaensis sp. nov. from marine sponges.</title>
        <authorList>
            <person name="Li L."/>
            <person name="Lin H.W."/>
        </authorList>
    </citation>
    <scope>NUCLEOTIDE SEQUENCE [LARGE SCALE GENOMIC DNA]</scope>
    <source>
        <strain evidence="3 4">CCTCC AB2014297</strain>
    </source>
</reference>
<dbReference type="Proteomes" id="UP000286208">
    <property type="component" value="Unassembled WGS sequence"/>
</dbReference>
<comment type="similarity">
    <text evidence="1">Belongs to the AHA1 family.</text>
</comment>
<dbReference type="Pfam" id="PF08327">
    <property type="entry name" value="AHSA1"/>
    <property type="match status" value="1"/>
</dbReference>
<gene>
    <name evidence="3" type="ORF">EGT67_06170</name>
</gene>
<dbReference type="RefSeq" id="WP_127915170.1">
    <property type="nucleotide sequence ID" value="NZ_RKLP01000002.1"/>
</dbReference>
<evidence type="ECO:0000259" key="2">
    <source>
        <dbReference type="Pfam" id="PF08327"/>
    </source>
</evidence>
<evidence type="ECO:0000256" key="1">
    <source>
        <dbReference type="ARBA" id="ARBA00006817"/>
    </source>
</evidence>
<name>A0A438BJH5_9NOCA</name>
<dbReference type="AlphaFoldDB" id="A0A438BJH5"/>
<dbReference type="EMBL" id="RKLP01000002">
    <property type="protein sequence ID" value="RVW10891.1"/>
    <property type="molecule type" value="Genomic_DNA"/>
</dbReference>
<feature type="domain" description="Activator of Hsp90 ATPase homologue 1/2-like C-terminal" evidence="2">
    <location>
        <begin position="11"/>
        <end position="150"/>
    </location>
</feature>
<dbReference type="InterPro" id="IPR023393">
    <property type="entry name" value="START-like_dom_sf"/>
</dbReference>
<dbReference type="InterPro" id="IPR013538">
    <property type="entry name" value="ASHA1/2-like_C"/>
</dbReference>
<evidence type="ECO:0000313" key="4">
    <source>
        <dbReference type="Proteomes" id="UP000286208"/>
    </source>
</evidence>
<keyword evidence="4" id="KW-1185">Reference proteome</keyword>
<protein>
    <recommendedName>
        <fullName evidence="2">Activator of Hsp90 ATPase homologue 1/2-like C-terminal domain-containing protein</fullName>
    </recommendedName>
</protein>
<proteinExistence type="inferred from homology"/>
<evidence type="ECO:0000313" key="3">
    <source>
        <dbReference type="EMBL" id="RVW10891.1"/>
    </source>
</evidence>
<dbReference type="SUPFAM" id="SSF55961">
    <property type="entry name" value="Bet v1-like"/>
    <property type="match status" value="1"/>
</dbReference>
<accession>A0A438BJH5</accession>
<organism evidence="3 4">
    <name type="scientific">Prescottella agglutinans</name>
    <dbReference type="NCBI Taxonomy" id="1644129"/>
    <lineage>
        <taxon>Bacteria</taxon>
        <taxon>Bacillati</taxon>
        <taxon>Actinomycetota</taxon>
        <taxon>Actinomycetes</taxon>
        <taxon>Mycobacteriales</taxon>
        <taxon>Nocardiaceae</taxon>
        <taxon>Prescottella</taxon>
    </lineage>
</organism>
<comment type="caution">
    <text evidence="3">The sequence shown here is derived from an EMBL/GenBank/DDBJ whole genome shotgun (WGS) entry which is preliminary data.</text>
</comment>
<dbReference type="Gene3D" id="3.30.530.20">
    <property type="match status" value="1"/>
</dbReference>
<dbReference type="OrthoDB" id="9786557at2"/>
<dbReference type="CDD" id="cd08895">
    <property type="entry name" value="SRPBCC_CalC_Aha1-like_2"/>
    <property type="match status" value="1"/>
</dbReference>